<feature type="compositionally biased region" description="Low complexity" evidence="2">
    <location>
        <begin position="446"/>
        <end position="465"/>
    </location>
</feature>
<feature type="compositionally biased region" description="Low complexity" evidence="2">
    <location>
        <begin position="1082"/>
        <end position="1101"/>
    </location>
</feature>
<feature type="coiled-coil region" evidence="1">
    <location>
        <begin position="851"/>
        <end position="878"/>
    </location>
</feature>
<dbReference type="InterPro" id="IPR036274">
    <property type="entry name" value="HR1_rpt_sf"/>
</dbReference>
<feature type="coiled-coil region" evidence="1">
    <location>
        <begin position="1190"/>
        <end position="1221"/>
    </location>
</feature>
<dbReference type="SUPFAM" id="SSF46585">
    <property type="entry name" value="HR1 repeat"/>
    <property type="match status" value="1"/>
</dbReference>
<feature type="compositionally biased region" description="Low complexity" evidence="2">
    <location>
        <begin position="545"/>
        <end position="556"/>
    </location>
</feature>
<dbReference type="OrthoDB" id="5569911at2759"/>
<evidence type="ECO:0000256" key="2">
    <source>
        <dbReference type="SAM" id="MobiDB-lite"/>
    </source>
</evidence>
<reference evidence="4 5" key="1">
    <citation type="submission" date="2016-07" db="EMBL/GenBank/DDBJ databases">
        <title>Pervasive Adenine N6-methylation of Active Genes in Fungi.</title>
        <authorList>
            <consortium name="DOE Joint Genome Institute"/>
            <person name="Mondo S.J."/>
            <person name="Dannebaum R.O."/>
            <person name="Kuo R.C."/>
            <person name="Labutti K."/>
            <person name="Haridas S."/>
            <person name="Kuo A."/>
            <person name="Salamov A."/>
            <person name="Ahrendt S.R."/>
            <person name="Lipzen A."/>
            <person name="Sullivan W."/>
            <person name="Andreopoulos W.B."/>
            <person name="Clum A."/>
            <person name="Lindquist E."/>
            <person name="Daum C."/>
            <person name="Ramamoorthy G.K."/>
            <person name="Gryganskyi A."/>
            <person name="Culley D."/>
            <person name="Magnuson J.K."/>
            <person name="James T.Y."/>
            <person name="O'Malley M.A."/>
            <person name="Stajich J.E."/>
            <person name="Spatafora J.W."/>
            <person name="Visel A."/>
            <person name="Grigoriev I.V."/>
        </authorList>
    </citation>
    <scope>NUCLEOTIDE SEQUENCE [LARGE SCALE GENOMIC DNA]</scope>
    <source>
        <strain evidence="4 5">NRRL 3116</strain>
    </source>
</reference>
<feature type="compositionally biased region" description="Low complexity" evidence="2">
    <location>
        <begin position="87"/>
        <end position="96"/>
    </location>
</feature>
<feature type="compositionally biased region" description="Pro residues" evidence="2">
    <location>
        <begin position="497"/>
        <end position="506"/>
    </location>
</feature>
<feature type="compositionally biased region" description="Low complexity" evidence="2">
    <location>
        <begin position="678"/>
        <end position="702"/>
    </location>
</feature>
<feature type="compositionally biased region" description="Basic and acidic residues" evidence="2">
    <location>
        <begin position="596"/>
        <end position="605"/>
    </location>
</feature>
<organism evidence="4 5">
    <name type="scientific">Lobosporangium transversale</name>
    <dbReference type="NCBI Taxonomy" id="64571"/>
    <lineage>
        <taxon>Eukaryota</taxon>
        <taxon>Fungi</taxon>
        <taxon>Fungi incertae sedis</taxon>
        <taxon>Mucoromycota</taxon>
        <taxon>Mortierellomycotina</taxon>
        <taxon>Mortierellomycetes</taxon>
        <taxon>Mortierellales</taxon>
        <taxon>Mortierellaceae</taxon>
        <taxon>Lobosporangium</taxon>
    </lineage>
</organism>
<feature type="region of interest" description="Disordered" evidence="2">
    <location>
        <begin position="1327"/>
        <end position="1348"/>
    </location>
</feature>
<feature type="coiled-coil region" evidence="1">
    <location>
        <begin position="1453"/>
        <end position="1483"/>
    </location>
</feature>
<accession>A0A1Y2GIK1</accession>
<evidence type="ECO:0000313" key="4">
    <source>
        <dbReference type="EMBL" id="ORZ12043.1"/>
    </source>
</evidence>
<dbReference type="InParanoid" id="A0A1Y2GIK1"/>
<dbReference type="Pfam" id="PF15456">
    <property type="entry name" value="Uds1"/>
    <property type="match status" value="1"/>
</dbReference>
<feature type="compositionally biased region" description="Polar residues" evidence="2">
    <location>
        <begin position="629"/>
        <end position="647"/>
    </location>
</feature>
<evidence type="ECO:0000259" key="3">
    <source>
        <dbReference type="Pfam" id="PF15456"/>
    </source>
</evidence>
<evidence type="ECO:0000256" key="1">
    <source>
        <dbReference type="SAM" id="Coils"/>
    </source>
</evidence>
<feature type="compositionally biased region" description="Polar residues" evidence="2">
    <location>
        <begin position="18"/>
        <end position="32"/>
    </location>
</feature>
<keyword evidence="5" id="KW-1185">Reference proteome</keyword>
<feature type="compositionally biased region" description="Polar residues" evidence="2">
    <location>
        <begin position="244"/>
        <end position="254"/>
    </location>
</feature>
<feature type="coiled-coil region" evidence="1">
    <location>
        <begin position="1520"/>
        <end position="1551"/>
    </location>
</feature>
<sequence length="1761" mass="195971">MNVSLDIPSKYTKYIAYNSSNTSHKEPMNNTAEPAGSRENRKILKTQSRLGQGTKWETRRTEQGPHTPHNLSDLNPGSCSGPDLTATISPNISSPASIPPTIPPRPTSIDLYKSPEPLSSSMLPYNTNITFKKGKVYPAGRRESAPVLSRSTQIPGEDLQQTKSRPPSNLHFQVQQCSQATYRKPLPTLPSFPASVKTSANMPQGMDGVKVPIDENMAQSSQPSSYIINTNHLHPNRYTPHPNSPQLMPQNLSQDQHRDHDVDSKKHNALAVDIYSLRYHSSMSNDDSSNGFSQSPSTLHPPLDIQGNARTSTQAKVQEQRVHHHEHEQEQKLGHVHGFRNERRQNQDLVKVNEERERSLKAQQQQQEGWADSQIQRGRRLPSERSMLQHHLNNLLHNEAPTLQASNTHATITTPTTITATSSASTTGAQQQCDQRLSKHDTITPSSNSSSMGYNRSFSFSTSSSGRRRASFVAPSLLPRQHHSFNCSSDPTELQPYLPPPLPPAGTNPRQRSRQHTSSSIASTAEAGALNPTFALLNRVEATNPTSANSATSTLHRSSRRHSSSASSLSIKTQHMHSIKRGPSTADAASVSSRGRFLEPDESIRHTARSKPKSNTSSPTRQLSPSSSAYRTPRQSSNHLAASPSSEYTDRQQPHNHMSPHPHLHLYPDNNYQNNQTPRSNSPLPSPSHSPSHAHLQKQQTQAHHHHHRHHHHQQQQQQPQRQQHMELKSSATVCSSKCSSPRPVSPNPSNPKRIHHVDRTAMTLMQQYLACPGDPESEADIAMQILISQAAVDSKGFEVLLPETVEAIKRHHATLNTRISALTARLSLESKICEAARSLLKLHADNKKLARQASDHLEAANRKVDQVSTELWKLTQLASDLQRTLLQHSSGVLALGVVRLEDQGRREREAHVIQLQGTQIRQDLEQQFESMAKLIMDLESDALQAQSLLEDKDHAIERLMNQLDHQRELFIKVDEQQQKTLALSRTQQRNLDAFCDNEQKEEVTEMNNFLGSVQEQLQRILQCYQHQPTHRRRKRGSSGQEEEEGEDKKEKGATALISNNYSANSQGSDSPSPLTRGDSLASDASTAINTSSNSSTEASEVIFGEPKGSTSPTLEPPHFSKEQIRSVLDALERHALESKQKMSTMEGELSLLRRQSAVMSVSRNNSIRIKDLPATPVSVSRGQAEETIRSALEKSLKDALLAKEMAQQELENERQRWQEDQNHRISALEESLGAAEDDRTTTAMTTTTSMYTISTADLSNDMLSRDEMIKALRVQLRDAISEIDTLNQQQQTSLKAMRQLFDLVPDSRRRSHMQLFSSHQQLQQQLAASLGGRSAMPSPSGSSVSLSLSASGAIGFSMEALISRVKDLVVISEQMERDNSELRRQIGNPAERSQQEAKKEEKEKEKETEKKNTHQSHESEERNDQEGPDSQGQSIRILISELERLQASAGMVQLLEKEIDLLKQHTDTLMDENARLAELAAASATNTPAPNRSNIFAGIARKPSQDDTLDQLQEIIRVKDRLLHEREQTIQDHEKALEQAQLELAKVQGYFQEKVDTGGSLRADANTNISGGALKTDSPKLSAFDIDALEGLRDKCAKLEGELGEMRMIVAALESTNGKPRTGSQLLKSLEISSQPQSPAMTPSWLGSTNFCSLSQKLIFDTPASGVNSPPIPSTDIFSNSPNVHSLDDNNSNGNGTARANNSTVTGATAALRKEFRRAMSELREEKEKAVRKEVEERRRLERELRQLRRDLQSNQINTR</sequence>
<feature type="coiled-coil region" evidence="1">
    <location>
        <begin position="922"/>
        <end position="970"/>
    </location>
</feature>
<feature type="compositionally biased region" description="Basic and acidic residues" evidence="2">
    <location>
        <begin position="1394"/>
        <end position="1426"/>
    </location>
</feature>
<feature type="coiled-coil region" evidence="1">
    <location>
        <begin position="1710"/>
        <end position="1759"/>
    </location>
</feature>
<feature type="compositionally biased region" description="Pro residues" evidence="2">
    <location>
        <begin position="97"/>
        <end position="106"/>
    </location>
</feature>
<feature type="compositionally biased region" description="Low complexity" evidence="2">
    <location>
        <begin position="418"/>
        <end position="427"/>
    </location>
</feature>
<feature type="region of interest" description="Disordered" evidence="2">
    <location>
        <begin position="227"/>
        <end position="264"/>
    </location>
</feature>
<feature type="compositionally biased region" description="Basic residues" evidence="2">
    <location>
        <begin position="703"/>
        <end position="714"/>
    </location>
</feature>
<dbReference type="Proteomes" id="UP000193648">
    <property type="component" value="Unassembled WGS sequence"/>
</dbReference>
<comment type="caution">
    <text evidence="4">The sequence shown here is derived from an EMBL/GenBank/DDBJ whole genome shotgun (WGS) entry which is preliminary data.</text>
</comment>
<evidence type="ECO:0000313" key="5">
    <source>
        <dbReference type="Proteomes" id="UP000193648"/>
    </source>
</evidence>
<feature type="region of interest" description="Disordered" evidence="2">
    <location>
        <begin position="142"/>
        <end position="168"/>
    </location>
</feature>
<feature type="compositionally biased region" description="Basic and acidic residues" evidence="2">
    <location>
        <begin position="318"/>
        <end position="360"/>
    </location>
</feature>
<feature type="compositionally biased region" description="Polar residues" evidence="2">
    <location>
        <begin position="361"/>
        <end position="376"/>
    </location>
</feature>
<proteinExistence type="predicted"/>
<feature type="compositionally biased region" description="Polar residues" evidence="2">
    <location>
        <begin position="1057"/>
        <end position="1074"/>
    </location>
</feature>
<feature type="region of interest" description="Disordered" evidence="2">
    <location>
        <begin position="1687"/>
        <end position="1708"/>
    </location>
</feature>
<dbReference type="GeneID" id="33572112"/>
<dbReference type="InterPro" id="IPR029191">
    <property type="entry name" value="Uds1"/>
</dbReference>
<dbReference type="PANTHER" id="PTHR23159">
    <property type="entry name" value="CENTROSOMAL PROTEIN 2"/>
    <property type="match status" value="1"/>
</dbReference>
<feature type="domain" description="Up-regulated during septation protein 1" evidence="3">
    <location>
        <begin position="784"/>
        <end position="896"/>
    </location>
</feature>
<feature type="region of interest" description="Disordered" evidence="2">
    <location>
        <begin position="1026"/>
        <end position="1120"/>
    </location>
</feature>
<dbReference type="EMBL" id="MCFF01000026">
    <property type="protein sequence ID" value="ORZ12043.1"/>
    <property type="molecule type" value="Genomic_DNA"/>
</dbReference>
<feature type="region of interest" description="Disordered" evidence="2">
    <location>
        <begin position="18"/>
        <end position="115"/>
    </location>
</feature>
<protein>
    <recommendedName>
        <fullName evidence="3">Up-regulated during septation protein 1 domain-containing protein</fullName>
    </recommendedName>
</protein>
<name>A0A1Y2GIK1_9FUNG</name>
<feature type="region of interest" description="Disordered" evidence="2">
    <location>
        <begin position="1377"/>
        <end position="1433"/>
    </location>
</feature>
<dbReference type="RefSeq" id="XP_021879908.1">
    <property type="nucleotide sequence ID" value="XM_022030270.1"/>
</dbReference>
<keyword evidence="1" id="KW-0175">Coiled coil</keyword>
<feature type="region of interest" description="Disordered" evidence="2">
    <location>
        <begin position="481"/>
        <end position="526"/>
    </location>
</feature>
<feature type="compositionally biased region" description="Low complexity" evidence="2">
    <location>
        <begin position="616"/>
        <end position="628"/>
    </location>
</feature>
<dbReference type="STRING" id="64571.A0A1Y2GIK1"/>
<gene>
    <name evidence="4" type="ORF">BCR41DRAFT_423241</name>
</gene>
<feature type="compositionally biased region" description="Polar residues" evidence="2">
    <location>
        <begin position="149"/>
        <end position="168"/>
    </location>
</feature>
<feature type="compositionally biased region" description="Low complexity" evidence="2">
    <location>
        <begin position="715"/>
        <end position="743"/>
    </location>
</feature>
<feature type="region of interest" description="Disordered" evidence="2">
    <location>
        <begin position="418"/>
        <end position="466"/>
    </location>
</feature>
<dbReference type="PANTHER" id="PTHR23159:SF31">
    <property type="entry name" value="CENTROSOME-ASSOCIATED PROTEIN CEP250 ISOFORM X1"/>
    <property type="match status" value="1"/>
</dbReference>
<feature type="region of interest" description="Disordered" evidence="2">
    <location>
        <begin position="545"/>
        <end position="755"/>
    </location>
</feature>
<feature type="compositionally biased region" description="Polar residues" evidence="2">
    <location>
        <begin position="283"/>
        <end position="298"/>
    </location>
</feature>
<feature type="compositionally biased region" description="Polar residues" evidence="2">
    <location>
        <begin position="69"/>
        <end position="78"/>
    </location>
</feature>
<feature type="region of interest" description="Disordered" evidence="2">
    <location>
        <begin position="283"/>
        <end position="380"/>
    </location>
</feature>
<feature type="compositionally biased region" description="Basic and acidic residues" evidence="2">
    <location>
        <begin position="255"/>
        <end position="264"/>
    </location>
</feature>